<protein>
    <submittedName>
        <fullName evidence="1">Uncharacterized protein</fullName>
    </submittedName>
</protein>
<dbReference type="EMBL" id="JAIGYQ010000010">
    <property type="protein sequence ID" value="MBX7491282.1"/>
    <property type="molecule type" value="Genomic_DNA"/>
</dbReference>
<comment type="caution">
    <text evidence="1">The sequence shown here is derived from an EMBL/GenBank/DDBJ whole genome shotgun (WGS) entry which is preliminary data.</text>
</comment>
<proteinExistence type="predicted"/>
<reference evidence="1 2" key="1">
    <citation type="submission" date="2021-08" db="EMBL/GenBank/DDBJ databases">
        <title>Helicobacter spp. isolated from feces of Anatolian Ground Squirrel (Spermophilus xanthoprymnus) in Turkey.</title>
        <authorList>
            <person name="Aydin F."/>
            <person name="Abay S."/>
            <person name="Kayman T."/>
            <person name="Karakaya E."/>
            <person name="Saticioglu I.B."/>
        </authorList>
    </citation>
    <scope>NUCLEOTIDE SEQUENCE [LARGE SCALE GENOMIC DNA]</scope>
    <source>
        <strain evidence="1 2">Faydin-H70</strain>
    </source>
</reference>
<sequence>MANLENNLSGFINDIEETIGYQILPAHSDFTKKQREVILRVIKEKLEEAEAEIYDELEGL</sequence>
<keyword evidence="2" id="KW-1185">Reference proteome</keyword>
<gene>
    <name evidence="1" type="ORF">K4G57_07400</name>
</gene>
<accession>A0ABS7JPJ5</accession>
<evidence type="ECO:0000313" key="2">
    <source>
        <dbReference type="Proteomes" id="UP000700059"/>
    </source>
</evidence>
<evidence type="ECO:0000313" key="1">
    <source>
        <dbReference type="EMBL" id="MBX7491282.1"/>
    </source>
</evidence>
<dbReference type="Proteomes" id="UP000700059">
    <property type="component" value="Unassembled WGS sequence"/>
</dbReference>
<dbReference type="RefSeq" id="WP_221532480.1">
    <property type="nucleotide sequence ID" value="NZ_JAIGYP010000010.1"/>
</dbReference>
<name>A0ABS7JPJ5_9HELI</name>
<organism evidence="1 2">
    <name type="scientific">Helicobacter turcicus</name>
    <dbReference type="NCBI Taxonomy" id="2867412"/>
    <lineage>
        <taxon>Bacteria</taxon>
        <taxon>Pseudomonadati</taxon>
        <taxon>Campylobacterota</taxon>
        <taxon>Epsilonproteobacteria</taxon>
        <taxon>Campylobacterales</taxon>
        <taxon>Helicobacteraceae</taxon>
        <taxon>Helicobacter</taxon>
    </lineage>
</organism>